<dbReference type="EMBL" id="CP114029">
    <property type="protein sequence ID" value="WAP69230.1"/>
    <property type="molecule type" value="Genomic_DNA"/>
</dbReference>
<accession>A0ABY7C5W6</accession>
<evidence type="ECO:0000313" key="1">
    <source>
        <dbReference type="EMBL" id="WAP69230.1"/>
    </source>
</evidence>
<sequence length="104" mass="11220">MMISEDTMRLSQAQEAAHFLISSLAAVRGLSAAAARALEAAIYECDIRLDIPERALPACSINRNAILHALIYAIPELEHDRPEAAAAVTLAVQILAKDSKQPNQ</sequence>
<gene>
    <name evidence="1" type="ORF">OH818_02660</name>
</gene>
<keyword evidence="2" id="KW-1185">Reference proteome</keyword>
<reference evidence="1" key="1">
    <citation type="submission" date="2022-12" db="EMBL/GenBank/DDBJ databases">
        <title>Jiella pelagia sp. nov., isolated from phosphonate enriched culture of Northwest Pacific surface seawater.</title>
        <authorList>
            <person name="Shin D.Y."/>
            <person name="Hwang C.Y."/>
        </authorList>
    </citation>
    <scope>NUCLEOTIDE SEQUENCE</scope>
    <source>
        <strain evidence="1">HL-NP1</strain>
    </source>
</reference>
<name>A0ABY7C5W6_9HYPH</name>
<evidence type="ECO:0000313" key="2">
    <source>
        <dbReference type="Proteomes" id="UP001164020"/>
    </source>
</evidence>
<dbReference type="Proteomes" id="UP001164020">
    <property type="component" value="Chromosome"/>
</dbReference>
<organism evidence="1 2">
    <name type="scientific">Jiella pelagia</name>
    <dbReference type="NCBI Taxonomy" id="2986949"/>
    <lineage>
        <taxon>Bacteria</taxon>
        <taxon>Pseudomonadati</taxon>
        <taxon>Pseudomonadota</taxon>
        <taxon>Alphaproteobacteria</taxon>
        <taxon>Hyphomicrobiales</taxon>
        <taxon>Aurantimonadaceae</taxon>
        <taxon>Jiella</taxon>
    </lineage>
</organism>
<protein>
    <submittedName>
        <fullName evidence="1">Uncharacterized protein</fullName>
    </submittedName>
</protein>
<dbReference type="RefSeq" id="WP_268881672.1">
    <property type="nucleotide sequence ID" value="NZ_CP114029.1"/>
</dbReference>
<proteinExistence type="predicted"/>